<keyword evidence="1" id="KW-0808">Transferase</keyword>
<dbReference type="CDD" id="cd00130">
    <property type="entry name" value="PAS"/>
    <property type="match status" value="1"/>
</dbReference>
<protein>
    <submittedName>
        <fullName evidence="7">PAS domain S-box-containing protein</fullName>
    </submittedName>
</protein>
<evidence type="ECO:0000313" key="8">
    <source>
        <dbReference type="Proteomes" id="UP000295382"/>
    </source>
</evidence>
<dbReference type="GO" id="GO:0000155">
    <property type="term" value="F:phosphorelay sensor kinase activity"/>
    <property type="evidence" value="ECO:0007669"/>
    <property type="project" value="InterPro"/>
</dbReference>
<evidence type="ECO:0000256" key="3">
    <source>
        <dbReference type="ARBA" id="ARBA00023012"/>
    </source>
</evidence>
<dbReference type="SMART" id="SM00091">
    <property type="entry name" value="PAS"/>
    <property type="match status" value="1"/>
</dbReference>
<reference evidence="7 8" key="1">
    <citation type="submission" date="2019-03" db="EMBL/GenBank/DDBJ databases">
        <title>Genomic Encyclopedia of Type Strains, Phase IV (KMG-IV): sequencing the most valuable type-strain genomes for metagenomic binning, comparative biology and taxonomic classification.</title>
        <authorList>
            <person name="Goeker M."/>
        </authorList>
    </citation>
    <scope>NUCLEOTIDE SEQUENCE [LARGE SCALE GENOMIC DNA]</scope>
    <source>
        <strain evidence="7 8">DSM 7445</strain>
    </source>
</reference>
<keyword evidence="3" id="KW-0902">Two-component regulatory system</keyword>
<dbReference type="InterPro" id="IPR000014">
    <property type="entry name" value="PAS"/>
</dbReference>
<evidence type="ECO:0000259" key="4">
    <source>
        <dbReference type="PROSITE" id="PS50109"/>
    </source>
</evidence>
<dbReference type="InterPro" id="IPR011712">
    <property type="entry name" value="Sig_transdc_His_kin_sub3_dim/P"/>
</dbReference>
<gene>
    <name evidence="7" type="ORF">EDC30_102189</name>
</gene>
<dbReference type="FunFam" id="3.30.450.20:FF:000099">
    <property type="entry name" value="Sensory box sensor histidine kinase"/>
    <property type="match status" value="1"/>
</dbReference>
<evidence type="ECO:0000256" key="2">
    <source>
        <dbReference type="ARBA" id="ARBA00022777"/>
    </source>
</evidence>
<dbReference type="Gene3D" id="3.30.450.20">
    <property type="entry name" value="PAS domain"/>
    <property type="match status" value="2"/>
</dbReference>
<organism evidence="7 8">
    <name type="scientific">Paucimonas lemoignei</name>
    <name type="common">Pseudomonas lemoignei</name>
    <dbReference type="NCBI Taxonomy" id="29443"/>
    <lineage>
        <taxon>Bacteria</taxon>
        <taxon>Pseudomonadati</taxon>
        <taxon>Pseudomonadota</taxon>
        <taxon>Betaproteobacteria</taxon>
        <taxon>Burkholderiales</taxon>
        <taxon>Burkholderiaceae</taxon>
        <taxon>Paucimonas</taxon>
    </lineage>
</organism>
<dbReference type="InterPro" id="IPR000700">
    <property type="entry name" value="PAS-assoc_C"/>
</dbReference>
<dbReference type="RefSeq" id="WP_132257522.1">
    <property type="nucleotide sequence ID" value="NZ_SLZQ01000002.1"/>
</dbReference>
<dbReference type="SMART" id="SM00086">
    <property type="entry name" value="PAC"/>
    <property type="match status" value="1"/>
</dbReference>
<dbReference type="Pfam" id="PF08447">
    <property type="entry name" value="PAS_3"/>
    <property type="match status" value="1"/>
</dbReference>
<dbReference type="OrthoDB" id="9768069at2"/>
<dbReference type="InterPro" id="IPR003594">
    <property type="entry name" value="HATPase_dom"/>
</dbReference>
<feature type="domain" description="Histidine kinase" evidence="4">
    <location>
        <begin position="490"/>
        <end position="691"/>
    </location>
</feature>
<dbReference type="GO" id="GO:0046983">
    <property type="term" value="F:protein dimerization activity"/>
    <property type="evidence" value="ECO:0007669"/>
    <property type="project" value="InterPro"/>
</dbReference>
<dbReference type="Pfam" id="PF02518">
    <property type="entry name" value="HATPase_c"/>
    <property type="match status" value="1"/>
</dbReference>
<dbReference type="InterPro" id="IPR005467">
    <property type="entry name" value="His_kinase_dom"/>
</dbReference>
<dbReference type="GO" id="GO:0016020">
    <property type="term" value="C:membrane"/>
    <property type="evidence" value="ECO:0007669"/>
    <property type="project" value="InterPro"/>
</dbReference>
<evidence type="ECO:0000313" key="7">
    <source>
        <dbReference type="EMBL" id="TCS38450.1"/>
    </source>
</evidence>
<dbReference type="EMBL" id="SLZQ01000002">
    <property type="protein sequence ID" value="TCS38450.1"/>
    <property type="molecule type" value="Genomic_DNA"/>
</dbReference>
<dbReference type="InterPro" id="IPR035965">
    <property type="entry name" value="PAS-like_dom_sf"/>
</dbReference>
<dbReference type="PANTHER" id="PTHR24421:SF59">
    <property type="entry name" value="OXYGEN SENSOR HISTIDINE KINASE NREB"/>
    <property type="match status" value="1"/>
</dbReference>
<dbReference type="NCBIfam" id="TIGR00229">
    <property type="entry name" value="sensory_box"/>
    <property type="match status" value="1"/>
</dbReference>
<dbReference type="PROSITE" id="PS50109">
    <property type="entry name" value="HIS_KIN"/>
    <property type="match status" value="1"/>
</dbReference>
<keyword evidence="2" id="KW-0418">Kinase</keyword>
<dbReference type="InterPro" id="IPR001610">
    <property type="entry name" value="PAC"/>
</dbReference>
<evidence type="ECO:0000256" key="1">
    <source>
        <dbReference type="ARBA" id="ARBA00022679"/>
    </source>
</evidence>
<dbReference type="AlphaFoldDB" id="A0A4V2UJ29"/>
<dbReference type="Pfam" id="PF07730">
    <property type="entry name" value="HisKA_3"/>
    <property type="match status" value="1"/>
</dbReference>
<proteinExistence type="predicted"/>
<evidence type="ECO:0000259" key="5">
    <source>
        <dbReference type="PROSITE" id="PS50112"/>
    </source>
</evidence>
<dbReference type="InterPro" id="IPR013655">
    <property type="entry name" value="PAS_fold_3"/>
</dbReference>
<dbReference type="Proteomes" id="UP000295382">
    <property type="component" value="Unassembled WGS sequence"/>
</dbReference>
<sequence>MNIFKENIAADPSLHFLQGEGEMRKRIREFDWSKTELGEPSSWPDSLKSAVAIMLDCGGPAYIAWGPHCIQMYNDAYISALGKRKHPEALGIKTSETWAEIWDFIEPLFTSVKETGRPVAMANKIMLMQRHDYLEESYFNFSYNPLADETGQVRGVLVLCWETTAEFVSYRRANVMRMLAQGLSDATNMHDIRIAFENTVLDNPRDLPFGLWYEIREDRSGLDLVAAAGIRKGSPLCPEFIDLKPGGFYTGLLDMASPVARSCAFAPILIHWERGTIPDINPQVMIIKPFCYSSYQRPDGYLILAVNPLRPNDAVQQDFLQMVRLHLENAVRRVRQFELERREQAHQFHTVMSALPCLVWMSDASMTCNFVSDTWREFTGYRLEQVDQRCWKEVFHPDDAGELERYRNAFAQRETVTLEYRLRHFSGEYRWMLDKAMPRYGIHGEFVGYIGTCIDITDRKLSEQKILSSQAELRTLYESLETAREEERYALAREVHDQLGQILSAAKIDIKLLEEELKAADAPFSPQAVATELRSASSTIEQAIQVVRRLATELRPPELESQGLSVAIQWHASDFERRTRIRCHLSLEADMPHLNESTATTLFRIFQEAMTNILRHANASQAWISLGCRGNRVQLRVRDNGIGIGAKYRRSNRSIGLKGMRERAAIAGGRLVVGSVQPSGTLVSVNVPLVEESGGDAFGMAPLLHVGDTP</sequence>
<feature type="domain" description="PAC" evidence="6">
    <location>
        <begin position="416"/>
        <end position="468"/>
    </location>
</feature>
<accession>A0A4V2UJ29</accession>
<dbReference type="PANTHER" id="PTHR24421">
    <property type="entry name" value="NITRATE/NITRITE SENSOR PROTEIN NARX-RELATED"/>
    <property type="match status" value="1"/>
</dbReference>
<dbReference type="SMART" id="SM00387">
    <property type="entry name" value="HATPase_c"/>
    <property type="match status" value="1"/>
</dbReference>
<dbReference type="SUPFAM" id="SSF55785">
    <property type="entry name" value="PYP-like sensor domain (PAS domain)"/>
    <property type="match status" value="1"/>
</dbReference>
<evidence type="ECO:0000259" key="6">
    <source>
        <dbReference type="PROSITE" id="PS50113"/>
    </source>
</evidence>
<dbReference type="PROSITE" id="PS50112">
    <property type="entry name" value="PAS"/>
    <property type="match status" value="1"/>
</dbReference>
<dbReference type="SUPFAM" id="SSF55874">
    <property type="entry name" value="ATPase domain of HSP90 chaperone/DNA topoisomerase II/histidine kinase"/>
    <property type="match status" value="1"/>
</dbReference>
<dbReference type="PROSITE" id="PS50113">
    <property type="entry name" value="PAC"/>
    <property type="match status" value="1"/>
</dbReference>
<dbReference type="Gene3D" id="1.20.5.1930">
    <property type="match status" value="1"/>
</dbReference>
<keyword evidence="8" id="KW-1185">Reference proteome</keyword>
<comment type="caution">
    <text evidence="7">The sequence shown here is derived from an EMBL/GenBank/DDBJ whole genome shotgun (WGS) entry which is preliminary data.</text>
</comment>
<dbReference type="InterPro" id="IPR036890">
    <property type="entry name" value="HATPase_C_sf"/>
</dbReference>
<feature type="domain" description="PAS" evidence="5">
    <location>
        <begin position="344"/>
        <end position="414"/>
    </location>
</feature>
<dbReference type="InterPro" id="IPR050482">
    <property type="entry name" value="Sensor_HK_TwoCompSys"/>
</dbReference>
<dbReference type="Gene3D" id="3.30.565.10">
    <property type="entry name" value="Histidine kinase-like ATPase, C-terminal domain"/>
    <property type="match status" value="1"/>
</dbReference>
<name>A0A4V2UJ29_PAULE</name>
<dbReference type="CDD" id="cd16917">
    <property type="entry name" value="HATPase_UhpB-NarQ-NarX-like"/>
    <property type="match status" value="1"/>
</dbReference>